<dbReference type="GO" id="GO:0046872">
    <property type="term" value="F:metal ion binding"/>
    <property type="evidence" value="ECO:0007669"/>
    <property type="project" value="UniProtKB-KW"/>
</dbReference>
<dbReference type="InterPro" id="IPR051272">
    <property type="entry name" value="RIO-type_Ser/Thr_kinase"/>
</dbReference>
<dbReference type="GO" id="GO:0005524">
    <property type="term" value="F:ATP binding"/>
    <property type="evidence" value="ECO:0007669"/>
    <property type="project" value="UniProtKB-KW"/>
</dbReference>
<gene>
    <name evidence="21" type="ORF">D9Q98_003552</name>
</gene>
<evidence type="ECO:0000256" key="13">
    <source>
        <dbReference type="ARBA" id="ARBA00022801"/>
    </source>
</evidence>
<dbReference type="InterPro" id="IPR000687">
    <property type="entry name" value="RIO_kinase"/>
</dbReference>
<evidence type="ECO:0000313" key="21">
    <source>
        <dbReference type="EMBL" id="KAI3433745.1"/>
    </source>
</evidence>
<evidence type="ECO:0000256" key="18">
    <source>
        <dbReference type="ARBA" id="ARBA00068838"/>
    </source>
</evidence>
<dbReference type="Gene3D" id="1.10.510.10">
    <property type="entry name" value="Transferase(Phosphotransferase) domain 1"/>
    <property type="match status" value="1"/>
</dbReference>
<feature type="region of interest" description="Disordered" evidence="19">
    <location>
        <begin position="507"/>
        <end position="698"/>
    </location>
</feature>
<dbReference type="Gene3D" id="3.30.200.20">
    <property type="entry name" value="Phosphorylase Kinase, domain 1"/>
    <property type="match status" value="1"/>
</dbReference>
<keyword evidence="7" id="KW-0690">Ribosome biogenesis</keyword>
<keyword evidence="10" id="KW-0479">Metal-binding</keyword>
<dbReference type="GO" id="GO:0004674">
    <property type="term" value="F:protein serine/threonine kinase activity"/>
    <property type="evidence" value="ECO:0007669"/>
    <property type="project" value="UniProtKB-KW"/>
</dbReference>
<dbReference type="InterPro" id="IPR011009">
    <property type="entry name" value="Kinase-like_dom_sf"/>
</dbReference>
<dbReference type="GO" id="GO:0005737">
    <property type="term" value="C:cytoplasm"/>
    <property type="evidence" value="ECO:0007669"/>
    <property type="project" value="UniProtKB-SubCell"/>
</dbReference>
<dbReference type="GO" id="GO:0016787">
    <property type="term" value="F:hydrolase activity"/>
    <property type="evidence" value="ECO:0007669"/>
    <property type="project" value="UniProtKB-KW"/>
</dbReference>
<dbReference type="Pfam" id="PF01163">
    <property type="entry name" value="RIO1"/>
    <property type="match status" value="1"/>
</dbReference>
<sequence>MQGVEVPLESLAARYSDSEDEEKVVAKQHDHRQQEAVPTPPPVATAPPAVAPEPISGSAGEEEDWEEVEEEEEEWDSEDDDLASALEWADLRDAQEARGNTGSGTTTLGSHRPNAHGGALNRPQHTKLLPTPGNMGRLETHFHGGAVQLRDDHIDSLGRYAGGASSAVVNQVKAAHSGKAALAAASRSKDRSDRATVEQVLDPRTRMVLFKMLNRGLFSEINGCVSTGKEANVYHASAPDGSEMAIKVYKTAILVFKDRDRYVVGDSRFQRYCKSNPRKMVKLWAEKEMRNLARLHAAGIPSPKPLQLRMHVLVMEFLGTDGVAAPRLKDAGLPPARLRQAYTEMLVMMRTMYQKCHLVHADLSEYNILVHNNELYCIDVSQSVELDHPRAFDFLREDCLHVNDYFRRGGVATLTVRELFEFVVDPALTDQGLDAELDRLMEMASSRPAQTAEQEVSDAVFAQAYIPKKLDDVANPERDHARLAAGTDTEGIYYQALAGMRTDMSGALHAPKAGSSGSSGGSSSRKQAAAATADAQQQQQQQQQPGEVDHVQQQQQQPALASQQQQGVQLAPQSGATAAAPASCSGSDSNGGESDGEEPAEAPLSASLGGAAAAAAAPQKKRVTFADEQSDGSGGSGGSSSEGEGHWEDRRKLTREEIRAARRENKKEVKAANQDKRKQKMPKHVKKKAVAKASGKKK</sequence>
<name>A0A9D4YZJ1_CHLVU</name>
<evidence type="ECO:0000256" key="6">
    <source>
        <dbReference type="ARBA" id="ARBA00022490"/>
    </source>
</evidence>
<reference evidence="21" key="2">
    <citation type="submission" date="2020-11" db="EMBL/GenBank/DDBJ databases">
        <authorList>
            <person name="Cecchin M."/>
            <person name="Marcolungo L."/>
            <person name="Rossato M."/>
            <person name="Girolomoni L."/>
            <person name="Cosentino E."/>
            <person name="Cuine S."/>
            <person name="Li-Beisson Y."/>
            <person name="Delledonne M."/>
            <person name="Ballottari M."/>
        </authorList>
    </citation>
    <scope>NUCLEOTIDE SEQUENCE</scope>
    <source>
        <strain evidence="21">211/11P</strain>
        <tissue evidence="21">Whole cell</tissue>
    </source>
</reference>
<comment type="catalytic activity">
    <reaction evidence="16">
        <text>L-threonyl-[protein] + ATP = O-phospho-L-threonyl-[protein] + ADP + H(+)</text>
        <dbReference type="Rhea" id="RHEA:46608"/>
        <dbReference type="Rhea" id="RHEA-COMP:11060"/>
        <dbReference type="Rhea" id="RHEA-COMP:11605"/>
        <dbReference type="ChEBI" id="CHEBI:15378"/>
        <dbReference type="ChEBI" id="CHEBI:30013"/>
        <dbReference type="ChEBI" id="CHEBI:30616"/>
        <dbReference type="ChEBI" id="CHEBI:61977"/>
        <dbReference type="ChEBI" id="CHEBI:456216"/>
        <dbReference type="EC" id="2.7.11.1"/>
    </reaction>
</comment>
<evidence type="ECO:0000256" key="19">
    <source>
        <dbReference type="SAM" id="MobiDB-lite"/>
    </source>
</evidence>
<comment type="caution">
    <text evidence="21">The sequence shown here is derived from an EMBL/GenBank/DDBJ whole genome shotgun (WGS) entry which is preliminary data.</text>
</comment>
<evidence type="ECO:0000256" key="12">
    <source>
        <dbReference type="ARBA" id="ARBA00022777"/>
    </source>
</evidence>
<dbReference type="EMBL" id="SIDB01000004">
    <property type="protein sequence ID" value="KAI3433745.1"/>
    <property type="molecule type" value="Genomic_DNA"/>
</dbReference>
<accession>A0A9D4YZJ1</accession>
<evidence type="ECO:0000256" key="8">
    <source>
        <dbReference type="ARBA" id="ARBA00022527"/>
    </source>
</evidence>
<dbReference type="InterPro" id="IPR018935">
    <property type="entry name" value="RIO_kinase_CS"/>
</dbReference>
<protein>
    <recommendedName>
        <fullName evidence="5">Serine/threonine-protein kinase RIO1</fullName>
        <ecNumber evidence="4">2.7.11.1</ecNumber>
    </recommendedName>
    <alternativeName>
        <fullName evidence="18">Serine/threonine-protein kinase rio1</fullName>
    </alternativeName>
</protein>
<reference evidence="21" key="1">
    <citation type="journal article" date="2019" name="Plant J.">
        <title>Chlorella vulgaris genome assembly and annotation reveals the molecular basis for metabolic acclimation to high light conditions.</title>
        <authorList>
            <person name="Cecchin M."/>
            <person name="Marcolungo L."/>
            <person name="Rossato M."/>
            <person name="Girolomoni L."/>
            <person name="Cosentino E."/>
            <person name="Cuine S."/>
            <person name="Li-Beisson Y."/>
            <person name="Delledonne M."/>
            <person name="Ballottari M."/>
        </authorList>
    </citation>
    <scope>NUCLEOTIDE SEQUENCE</scope>
    <source>
        <strain evidence="21">211/11P</strain>
    </source>
</reference>
<comment type="catalytic activity">
    <reaction evidence="17">
        <text>L-seryl-[protein] + ATP = O-phospho-L-seryl-[protein] + ADP + H(+)</text>
        <dbReference type="Rhea" id="RHEA:17989"/>
        <dbReference type="Rhea" id="RHEA-COMP:9863"/>
        <dbReference type="Rhea" id="RHEA-COMP:11604"/>
        <dbReference type="ChEBI" id="CHEBI:15378"/>
        <dbReference type="ChEBI" id="CHEBI:29999"/>
        <dbReference type="ChEBI" id="CHEBI:30616"/>
        <dbReference type="ChEBI" id="CHEBI:83421"/>
        <dbReference type="ChEBI" id="CHEBI:456216"/>
        <dbReference type="EC" id="2.7.11.1"/>
    </reaction>
</comment>
<comment type="cofactor">
    <cofactor evidence="1">
        <name>Mg(2+)</name>
        <dbReference type="ChEBI" id="CHEBI:18420"/>
    </cofactor>
</comment>
<keyword evidence="14" id="KW-0067">ATP-binding</keyword>
<evidence type="ECO:0000256" key="3">
    <source>
        <dbReference type="ARBA" id="ARBA00009196"/>
    </source>
</evidence>
<dbReference type="OrthoDB" id="205248at2759"/>
<evidence type="ECO:0000256" key="15">
    <source>
        <dbReference type="ARBA" id="ARBA00022842"/>
    </source>
</evidence>
<proteinExistence type="inferred from homology"/>
<dbReference type="PROSITE" id="PS01245">
    <property type="entry name" value="RIO1"/>
    <property type="match status" value="1"/>
</dbReference>
<evidence type="ECO:0000259" key="20">
    <source>
        <dbReference type="SMART" id="SM00090"/>
    </source>
</evidence>
<evidence type="ECO:0000256" key="7">
    <source>
        <dbReference type="ARBA" id="ARBA00022517"/>
    </source>
</evidence>
<feature type="compositionally biased region" description="Basic and acidic residues" evidence="19">
    <location>
        <begin position="643"/>
        <end position="676"/>
    </location>
</feature>
<evidence type="ECO:0000256" key="11">
    <source>
        <dbReference type="ARBA" id="ARBA00022741"/>
    </source>
</evidence>
<keyword evidence="12" id="KW-0418">Kinase</keyword>
<evidence type="ECO:0000313" key="22">
    <source>
        <dbReference type="Proteomes" id="UP001055712"/>
    </source>
</evidence>
<evidence type="ECO:0000256" key="14">
    <source>
        <dbReference type="ARBA" id="ARBA00022840"/>
    </source>
</evidence>
<evidence type="ECO:0000256" key="17">
    <source>
        <dbReference type="ARBA" id="ARBA00048679"/>
    </source>
</evidence>
<comment type="subcellular location">
    <subcellularLocation>
        <location evidence="2">Cytoplasm</location>
    </subcellularLocation>
</comment>
<evidence type="ECO:0000256" key="10">
    <source>
        <dbReference type="ARBA" id="ARBA00022723"/>
    </source>
</evidence>
<keyword evidence="8" id="KW-0723">Serine/threonine-protein kinase</keyword>
<keyword evidence="11" id="KW-0547">Nucleotide-binding</keyword>
<dbReference type="AlphaFoldDB" id="A0A9D4YZJ1"/>
<keyword evidence="22" id="KW-1185">Reference proteome</keyword>
<feature type="compositionally biased region" description="Low complexity" evidence="19">
    <location>
        <begin position="602"/>
        <end position="618"/>
    </location>
</feature>
<dbReference type="Proteomes" id="UP001055712">
    <property type="component" value="Unassembled WGS sequence"/>
</dbReference>
<dbReference type="CDD" id="cd05147">
    <property type="entry name" value="RIO1_euk"/>
    <property type="match status" value="1"/>
</dbReference>
<evidence type="ECO:0000256" key="4">
    <source>
        <dbReference type="ARBA" id="ARBA00012513"/>
    </source>
</evidence>
<evidence type="ECO:0000256" key="1">
    <source>
        <dbReference type="ARBA" id="ARBA00001946"/>
    </source>
</evidence>
<feature type="region of interest" description="Disordered" evidence="19">
    <location>
        <begin position="1"/>
        <end position="81"/>
    </location>
</feature>
<dbReference type="GO" id="GO:0042254">
    <property type="term" value="P:ribosome biogenesis"/>
    <property type="evidence" value="ECO:0007669"/>
    <property type="project" value="UniProtKB-KW"/>
</dbReference>
<dbReference type="EC" id="2.7.11.1" evidence="4"/>
<dbReference type="SMART" id="SM00090">
    <property type="entry name" value="RIO"/>
    <property type="match status" value="1"/>
</dbReference>
<evidence type="ECO:0000256" key="5">
    <source>
        <dbReference type="ARBA" id="ARBA00016038"/>
    </source>
</evidence>
<feature type="compositionally biased region" description="Acidic residues" evidence="19">
    <location>
        <begin position="60"/>
        <end position="81"/>
    </location>
</feature>
<organism evidence="21 22">
    <name type="scientific">Chlorella vulgaris</name>
    <name type="common">Green alga</name>
    <dbReference type="NCBI Taxonomy" id="3077"/>
    <lineage>
        <taxon>Eukaryota</taxon>
        <taxon>Viridiplantae</taxon>
        <taxon>Chlorophyta</taxon>
        <taxon>core chlorophytes</taxon>
        <taxon>Trebouxiophyceae</taxon>
        <taxon>Chlorellales</taxon>
        <taxon>Chlorellaceae</taxon>
        <taxon>Chlorella clade</taxon>
        <taxon>Chlorella</taxon>
    </lineage>
</organism>
<dbReference type="FunFam" id="3.30.200.20:FF:000148">
    <property type="entry name" value="Serine/threonine-protein kinase RIO1"/>
    <property type="match status" value="1"/>
</dbReference>
<comment type="similarity">
    <text evidence="3">Belongs to the protein kinase superfamily. RIO-type Ser/Thr kinase family.</text>
</comment>
<feature type="compositionally biased region" description="Low complexity" evidence="19">
    <location>
        <begin position="521"/>
        <end position="592"/>
    </location>
</feature>
<dbReference type="PANTHER" id="PTHR45723">
    <property type="entry name" value="SERINE/THREONINE-PROTEIN KINASE RIO1"/>
    <property type="match status" value="1"/>
</dbReference>
<feature type="compositionally biased region" description="Basic and acidic residues" evidence="19">
    <location>
        <begin position="23"/>
        <end position="34"/>
    </location>
</feature>
<keyword evidence="15" id="KW-0460">Magnesium</keyword>
<feature type="domain" description="RIO kinase" evidence="20">
    <location>
        <begin position="190"/>
        <end position="425"/>
    </location>
</feature>
<keyword evidence="9" id="KW-0808">Transferase</keyword>
<feature type="region of interest" description="Disordered" evidence="19">
    <location>
        <begin position="96"/>
        <end position="133"/>
    </location>
</feature>
<dbReference type="SUPFAM" id="SSF56112">
    <property type="entry name" value="Protein kinase-like (PK-like)"/>
    <property type="match status" value="1"/>
</dbReference>
<feature type="compositionally biased region" description="Low complexity" evidence="19">
    <location>
        <begin position="99"/>
        <end position="110"/>
    </location>
</feature>
<evidence type="ECO:0000256" key="16">
    <source>
        <dbReference type="ARBA" id="ARBA00047899"/>
    </source>
</evidence>
<evidence type="ECO:0000256" key="2">
    <source>
        <dbReference type="ARBA" id="ARBA00004496"/>
    </source>
</evidence>
<keyword evidence="6" id="KW-0963">Cytoplasm</keyword>
<keyword evidence="13" id="KW-0378">Hydrolase</keyword>
<dbReference type="InterPro" id="IPR018934">
    <property type="entry name" value="RIO_dom"/>
</dbReference>
<evidence type="ECO:0000256" key="9">
    <source>
        <dbReference type="ARBA" id="ARBA00022679"/>
    </source>
</evidence>
<feature type="compositionally biased region" description="Basic residues" evidence="19">
    <location>
        <begin position="677"/>
        <end position="698"/>
    </location>
</feature>
<feature type="compositionally biased region" description="Pro residues" evidence="19">
    <location>
        <begin position="38"/>
        <end position="51"/>
    </location>
</feature>